<evidence type="ECO:0000259" key="9">
    <source>
        <dbReference type="PROSITE" id="PS50929"/>
    </source>
</evidence>
<feature type="transmembrane region" description="Helical" evidence="7">
    <location>
        <begin position="164"/>
        <end position="185"/>
    </location>
</feature>
<feature type="transmembrane region" description="Helical" evidence="7">
    <location>
        <begin position="23"/>
        <end position="49"/>
    </location>
</feature>
<keyword evidence="5 7" id="KW-1133">Transmembrane helix</keyword>
<dbReference type="SUPFAM" id="SSF52540">
    <property type="entry name" value="P-loop containing nucleoside triphosphate hydrolases"/>
    <property type="match status" value="1"/>
</dbReference>
<feature type="domain" description="ABC transmembrane type-1" evidence="9">
    <location>
        <begin position="29"/>
        <end position="303"/>
    </location>
</feature>
<keyword evidence="6 7" id="KW-0472">Membrane</keyword>
<dbReference type="InterPro" id="IPR003439">
    <property type="entry name" value="ABC_transporter-like_ATP-bd"/>
</dbReference>
<dbReference type="CDD" id="cd03228">
    <property type="entry name" value="ABCC_MRP_Like"/>
    <property type="match status" value="1"/>
</dbReference>
<dbReference type="SUPFAM" id="SSF90123">
    <property type="entry name" value="ABC transporter transmembrane region"/>
    <property type="match status" value="1"/>
</dbReference>
<evidence type="ECO:0000256" key="7">
    <source>
        <dbReference type="SAM" id="Phobius"/>
    </source>
</evidence>
<dbReference type="Gene3D" id="3.40.50.300">
    <property type="entry name" value="P-loop containing nucleotide triphosphate hydrolases"/>
    <property type="match status" value="1"/>
</dbReference>
<dbReference type="PROSITE" id="PS50929">
    <property type="entry name" value="ABC_TM1F"/>
    <property type="match status" value="1"/>
</dbReference>
<evidence type="ECO:0000256" key="2">
    <source>
        <dbReference type="ARBA" id="ARBA00022692"/>
    </source>
</evidence>
<dbReference type="GO" id="GO:0005524">
    <property type="term" value="F:ATP binding"/>
    <property type="evidence" value="ECO:0007669"/>
    <property type="project" value="UniProtKB-KW"/>
</dbReference>
<comment type="subcellular location">
    <subcellularLocation>
        <location evidence="1">Cell membrane</location>
        <topology evidence="1">Multi-pass membrane protein</topology>
    </subcellularLocation>
</comment>
<accession>A0ABS5AY04</accession>
<feature type="domain" description="ABC transporter" evidence="8">
    <location>
        <begin position="340"/>
        <end position="554"/>
    </location>
</feature>
<dbReference type="PROSITE" id="PS50893">
    <property type="entry name" value="ABC_TRANSPORTER_2"/>
    <property type="match status" value="1"/>
</dbReference>
<dbReference type="InterPro" id="IPR011527">
    <property type="entry name" value="ABC1_TM_dom"/>
</dbReference>
<dbReference type="SMART" id="SM00382">
    <property type="entry name" value="AAA"/>
    <property type="match status" value="1"/>
</dbReference>
<organism evidence="10 11">
    <name type="scientific">Streptococcus panodentis</name>
    <dbReference type="NCBI Taxonomy" id="1581472"/>
    <lineage>
        <taxon>Bacteria</taxon>
        <taxon>Bacillati</taxon>
        <taxon>Bacillota</taxon>
        <taxon>Bacilli</taxon>
        <taxon>Lactobacillales</taxon>
        <taxon>Streptococcaceae</taxon>
        <taxon>Streptococcus</taxon>
    </lineage>
</organism>
<dbReference type="InterPro" id="IPR036640">
    <property type="entry name" value="ABC1_TM_sf"/>
</dbReference>
<dbReference type="InterPro" id="IPR003593">
    <property type="entry name" value="AAA+_ATPase"/>
</dbReference>
<sequence length="555" mass="62070">METKQTYSTRLILSRLFRLMRHLLPFIGLAVFFALLGFVTTTAIPSLLIQLGFTVLAGQPLTVWPLLFLISLAFARGLFRYGEHYFGHFVAFHSLADLRKLTFAKLRRLAPAKLDRQDSGRLLKIIAEDIEALEVFFAHTIAPVCTGILSALLMALGLAVLSPWLALTALLAYLLLAAVLPRYFARQLQAGMEEQHRVRSAYLSFFLESLKAMGDLAQLGKTQARFARLTEQSQAVNRLELQTAQKQFLQQAWSFLVLGLSLTVFALLALLQAERGELEVQTAVLALAAFSSSFAPFLELGRLPLGFKRAMNAGRNVFALLDEAEPELTGSEQPVLLDDVLIENLTFAYEGRERSVFTDLSARFDKGKIIGLLGASGSGKSTLMKLIMRWYDAQTGHISFSGKDSRDISRQHLQAFFAYVPQTAQLFHQSLRENLLLGRTDISDADIWELAERCRLKERLEKLPQGLDTVIDGEADFSAGECQRLELMRALLKDADCYIFDEPTSNLDSLNEAAFLAIVKEECRGMVFLISHRPSTVALADEIYELEASHIKRIK</sequence>
<evidence type="ECO:0000256" key="3">
    <source>
        <dbReference type="ARBA" id="ARBA00022741"/>
    </source>
</evidence>
<evidence type="ECO:0000313" key="11">
    <source>
        <dbReference type="Proteomes" id="UP001519349"/>
    </source>
</evidence>
<keyword evidence="11" id="KW-1185">Reference proteome</keyword>
<feature type="transmembrane region" description="Helical" evidence="7">
    <location>
        <begin position="61"/>
        <end position="79"/>
    </location>
</feature>
<proteinExistence type="predicted"/>
<dbReference type="Pfam" id="PF00664">
    <property type="entry name" value="ABC_membrane"/>
    <property type="match status" value="1"/>
</dbReference>
<feature type="transmembrane region" description="Helical" evidence="7">
    <location>
        <begin position="135"/>
        <end position="158"/>
    </location>
</feature>
<dbReference type="Proteomes" id="UP001519349">
    <property type="component" value="Unassembled WGS sequence"/>
</dbReference>
<dbReference type="Pfam" id="PF00005">
    <property type="entry name" value="ABC_tran"/>
    <property type="match status" value="1"/>
</dbReference>
<dbReference type="InterPro" id="IPR027417">
    <property type="entry name" value="P-loop_NTPase"/>
</dbReference>
<evidence type="ECO:0000256" key="4">
    <source>
        <dbReference type="ARBA" id="ARBA00022840"/>
    </source>
</evidence>
<feature type="transmembrane region" description="Helical" evidence="7">
    <location>
        <begin position="252"/>
        <end position="271"/>
    </location>
</feature>
<dbReference type="EMBL" id="QFAY01000017">
    <property type="protein sequence ID" value="MBP2621410.1"/>
    <property type="molecule type" value="Genomic_DNA"/>
</dbReference>
<evidence type="ECO:0000256" key="5">
    <source>
        <dbReference type="ARBA" id="ARBA00022989"/>
    </source>
</evidence>
<comment type="caution">
    <text evidence="10">The sequence shown here is derived from an EMBL/GenBank/DDBJ whole genome shotgun (WGS) entry which is preliminary data.</text>
</comment>
<evidence type="ECO:0000259" key="8">
    <source>
        <dbReference type="PROSITE" id="PS50893"/>
    </source>
</evidence>
<protein>
    <submittedName>
        <fullName evidence="10">ABC transporter ATP-binding protein</fullName>
    </submittedName>
</protein>
<dbReference type="PANTHER" id="PTHR24221">
    <property type="entry name" value="ATP-BINDING CASSETTE SUB-FAMILY B"/>
    <property type="match status" value="1"/>
</dbReference>
<dbReference type="Gene3D" id="1.20.1560.10">
    <property type="entry name" value="ABC transporter type 1, transmembrane domain"/>
    <property type="match status" value="1"/>
</dbReference>
<dbReference type="InterPro" id="IPR039421">
    <property type="entry name" value="Type_1_exporter"/>
</dbReference>
<name>A0ABS5AY04_9STRE</name>
<keyword evidence="2 7" id="KW-0812">Transmembrane</keyword>
<evidence type="ECO:0000313" key="10">
    <source>
        <dbReference type="EMBL" id="MBP2621410.1"/>
    </source>
</evidence>
<dbReference type="PANTHER" id="PTHR24221:SF654">
    <property type="entry name" value="ATP-BINDING CASSETTE SUB-FAMILY B MEMBER 6"/>
    <property type="match status" value="1"/>
</dbReference>
<keyword evidence="4 10" id="KW-0067">ATP-binding</keyword>
<evidence type="ECO:0000256" key="1">
    <source>
        <dbReference type="ARBA" id="ARBA00004651"/>
    </source>
</evidence>
<keyword evidence="3" id="KW-0547">Nucleotide-binding</keyword>
<reference evidence="10 11" key="1">
    <citation type="submission" date="2018-05" db="EMBL/GenBank/DDBJ databases">
        <title>Draft genome sequence of Streptococcus panodentis CCUG 70867T.</title>
        <authorList>
            <person name="Salva-Serra F."/>
            <person name="Mendez V."/>
            <person name="Jaen-Luchoro D."/>
            <person name="Gonzales-Siles L."/>
            <person name="Karlsson R."/>
            <person name="Engstrom-Jakobsson H."/>
            <person name="Busquets A."/>
            <person name="Gomila M."/>
            <person name="Pineiro-Iglesias B."/>
            <person name="Bennasar-Figueras A."/>
            <person name="Seeger M."/>
            <person name="Moore E."/>
        </authorList>
    </citation>
    <scope>NUCLEOTIDE SEQUENCE [LARGE SCALE GENOMIC DNA]</scope>
    <source>
        <strain evidence="10 11">CCUG 70867</strain>
    </source>
</reference>
<gene>
    <name evidence="10" type="ORF">DHL47_08775</name>
</gene>
<evidence type="ECO:0000256" key="6">
    <source>
        <dbReference type="ARBA" id="ARBA00023136"/>
    </source>
</evidence>
<dbReference type="RefSeq" id="WP_209551563.1">
    <property type="nucleotide sequence ID" value="NZ_QFAY01000017.1"/>
</dbReference>
<feature type="transmembrane region" description="Helical" evidence="7">
    <location>
        <begin position="283"/>
        <end position="301"/>
    </location>
</feature>